<organism evidence="2 3">
    <name type="scientific">Colletotrichum plurivorum</name>
    <dbReference type="NCBI Taxonomy" id="2175906"/>
    <lineage>
        <taxon>Eukaryota</taxon>
        <taxon>Fungi</taxon>
        <taxon>Dikarya</taxon>
        <taxon>Ascomycota</taxon>
        <taxon>Pezizomycotina</taxon>
        <taxon>Sordariomycetes</taxon>
        <taxon>Hypocreomycetidae</taxon>
        <taxon>Glomerellales</taxon>
        <taxon>Glomerellaceae</taxon>
        <taxon>Colletotrichum</taxon>
        <taxon>Colletotrichum orchidearum species complex</taxon>
    </lineage>
</organism>
<dbReference type="PANTHER" id="PTHR35186">
    <property type="entry name" value="ANK_REP_REGION DOMAIN-CONTAINING PROTEIN"/>
    <property type="match status" value="1"/>
</dbReference>
<dbReference type="EMBL" id="WIGO01000274">
    <property type="protein sequence ID" value="KAF6820315.1"/>
    <property type="molecule type" value="Genomic_DNA"/>
</dbReference>
<evidence type="ECO:0000313" key="2">
    <source>
        <dbReference type="EMBL" id="KAF6820315.1"/>
    </source>
</evidence>
<accession>A0A8H6JW80</accession>
<dbReference type="Proteomes" id="UP000654918">
    <property type="component" value="Unassembled WGS sequence"/>
</dbReference>
<dbReference type="InterPro" id="IPR056002">
    <property type="entry name" value="DUF7580"/>
</dbReference>
<comment type="caution">
    <text evidence="2">The sequence shown here is derived from an EMBL/GenBank/DDBJ whole genome shotgun (WGS) entry which is preliminary data.</text>
</comment>
<dbReference type="AlphaFoldDB" id="A0A8H6JW80"/>
<sequence length="584" mass="65509">MSGFEVAGIVLGSIPLIISALEHYKKGIATVGAWRRYERVLGRLIRNLETERVRLQDVCEKLLFGLVPKSQIESMVSERLDPAWLDPELQDKIKARLHRSFNVFEGRVKDIESVIDELIEKLDLEPGGKVKWQEASAIVREFKRATFTLERSEYEELLETIKEGVSSVESMVDRNIKMEPERKRRSQGRLIRIAREVSGSVYRALVSSLQCSCSHRLHLGLASRSVDLPHGEADDGVIQRLSFRLAVTFETTDKESSNANVSWEEVLVRALPTEAICSVTPSGSNPQVTGVKKKLVSFAVTQSSSNTPTGVAQRTATMVVQKTVSSSSPGVGNSMAKLDEHINLCASIRRSQKQKALDCYGMIRDRTPQAPRDFHVYPKQSSSSDGQPWSIVSLREVLERPLLYPHMSYTAKLHLAAMISSSFLQLHQTPWLPDDLCSSDILFLKKGSDVDYEHAFVLRGHPEGGHKASSKPNVRTSSTLRSLGILLLELRLGGTLESFRNPYEKSVGGERNPTYDSMVVDRLLDRNDKVGENYALAVRCCVWGDFGRQIDLDNDDFREEMYEKVVALLESDLSRATWSSGERR</sequence>
<evidence type="ECO:0000313" key="3">
    <source>
        <dbReference type="Proteomes" id="UP000654918"/>
    </source>
</evidence>
<dbReference type="PANTHER" id="PTHR35186:SF4">
    <property type="entry name" value="PRION-INHIBITION AND PROPAGATION HELO DOMAIN-CONTAINING PROTEIN"/>
    <property type="match status" value="1"/>
</dbReference>
<name>A0A8H6JW80_9PEZI</name>
<proteinExistence type="predicted"/>
<dbReference type="Pfam" id="PF24476">
    <property type="entry name" value="DUF7580"/>
    <property type="match status" value="1"/>
</dbReference>
<reference evidence="2" key="1">
    <citation type="journal article" date="2020" name="Phytopathology">
        <title>Genome Sequence Resources of Colletotrichum truncatum, C. plurivorum, C. musicola, and C. sojae: Four Species Pathogenic to Soybean (Glycine max).</title>
        <authorList>
            <person name="Rogerio F."/>
            <person name="Boufleur T.R."/>
            <person name="Ciampi-Guillardi M."/>
            <person name="Sukno S.A."/>
            <person name="Thon M.R."/>
            <person name="Massola Junior N.S."/>
            <person name="Baroncelli R."/>
        </authorList>
    </citation>
    <scope>NUCLEOTIDE SEQUENCE</scope>
    <source>
        <strain evidence="2">LFN00145</strain>
    </source>
</reference>
<feature type="domain" description="DUF7580" evidence="1">
    <location>
        <begin position="195"/>
        <end position="575"/>
    </location>
</feature>
<keyword evidence="3" id="KW-1185">Reference proteome</keyword>
<evidence type="ECO:0000259" key="1">
    <source>
        <dbReference type="Pfam" id="PF24476"/>
    </source>
</evidence>
<gene>
    <name evidence="2" type="ORF">CPLU01_12806</name>
</gene>
<protein>
    <recommendedName>
        <fullName evidence="1">DUF7580 domain-containing protein</fullName>
    </recommendedName>
</protein>